<organism evidence="1 2">
    <name type="scientific">Owenweeksia hongkongensis (strain DSM 17368 / CIP 108786 / JCM 12287 / NRRL B-23963 / UST20020801)</name>
    <dbReference type="NCBI Taxonomy" id="926562"/>
    <lineage>
        <taxon>Bacteria</taxon>
        <taxon>Pseudomonadati</taxon>
        <taxon>Bacteroidota</taxon>
        <taxon>Flavobacteriia</taxon>
        <taxon>Flavobacteriales</taxon>
        <taxon>Owenweeksiaceae</taxon>
        <taxon>Owenweeksia</taxon>
    </lineage>
</organism>
<name>G8R3U0_OWEHD</name>
<reference evidence="1 2" key="1">
    <citation type="journal article" date="2012" name="Stand. Genomic Sci.">
        <title>Genome sequence of the orange-pigmented seawater bacterium Owenweeksia hongkongensis type strain (UST20020801(T)).</title>
        <authorList>
            <person name="Riedel T."/>
            <person name="Held B."/>
            <person name="Nolan M."/>
            <person name="Lucas S."/>
            <person name="Lapidus A."/>
            <person name="Tice H."/>
            <person name="Del Rio T.G."/>
            <person name="Cheng J.F."/>
            <person name="Han C."/>
            <person name="Tapia R."/>
            <person name="Goodwin L.A."/>
            <person name="Pitluck S."/>
            <person name="Liolios K."/>
            <person name="Mavromatis K."/>
            <person name="Pagani I."/>
            <person name="Ivanova N."/>
            <person name="Mikhailova N."/>
            <person name="Pati A."/>
            <person name="Chen A."/>
            <person name="Palaniappan K."/>
            <person name="Rohde M."/>
            <person name="Tindall B.J."/>
            <person name="Detter J.C."/>
            <person name="Goker M."/>
            <person name="Woyke T."/>
            <person name="Bristow J."/>
            <person name="Eisen J.A."/>
            <person name="Markowitz V."/>
            <person name="Hugenholtz P."/>
            <person name="Klenk H.P."/>
            <person name="Kyrpides N.C."/>
        </authorList>
    </citation>
    <scope>NUCLEOTIDE SEQUENCE</scope>
    <source>
        <strain evidence="2">DSM 17368 / JCM 12287 / NRRL B-23963</strain>
    </source>
</reference>
<gene>
    <name evidence="1" type="ordered locus">Oweho_3226</name>
</gene>
<dbReference type="Proteomes" id="UP000005631">
    <property type="component" value="Chromosome"/>
</dbReference>
<protein>
    <submittedName>
        <fullName evidence="1">Uncharacterized protein</fullName>
    </submittedName>
</protein>
<evidence type="ECO:0000313" key="1">
    <source>
        <dbReference type="EMBL" id="AEV34177.1"/>
    </source>
</evidence>
<evidence type="ECO:0000313" key="2">
    <source>
        <dbReference type="Proteomes" id="UP000005631"/>
    </source>
</evidence>
<sequence>MSTFPHTVVQELVLIQSKTLRDFVDMEKAQRIMMMPYWYRCDDGMMVFNFISARTDDAALKKEIKEGRIYIRDTSKTMTVTEYKR</sequence>
<dbReference type="RefSeq" id="WP_014203524.1">
    <property type="nucleotide sequence ID" value="NC_016599.1"/>
</dbReference>
<accession>G8R3U0</accession>
<dbReference type="HOGENOM" id="CLU_2509508_0_0_10"/>
<dbReference type="AlphaFoldDB" id="G8R3U0"/>
<proteinExistence type="predicted"/>
<dbReference type="EMBL" id="CP003156">
    <property type="protein sequence ID" value="AEV34177.1"/>
    <property type="molecule type" value="Genomic_DNA"/>
</dbReference>
<keyword evidence="2" id="KW-1185">Reference proteome</keyword>
<dbReference type="KEGG" id="oho:Oweho_3226"/>
<dbReference type="STRING" id="926562.Oweho_3226"/>